<accession>A0A5J4SA22</accession>
<proteinExistence type="predicted"/>
<dbReference type="AlphaFoldDB" id="A0A5J4SA22"/>
<dbReference type="InterPro" id="IPR037066">
    <property type="entry name" value="Plug_dom_sf"/>
</dbReference>
<dbReference type="Gene3D" id="2.60.40.1120">
    <property type="entry name" value="Carboxypeptidase-like, regulatory domain"/>
    <property type="match status" value="1"/>
</dbReference>
<dbReference type="Pfam" id="PF13715">
    <property type="entry name" value="CarbopepD_reg_2"/>
    <property type="match status" value="1"/>
</dbReference>
<name>A0A5J4SA22_9ZZZZ</name>
<dbReference type="InterPro" id="IPR008969">
    <property type="entry name" value="CarboxyPept-like_regulatory"/>
</dbReference>
<protein>
    <submittedName>
        <fullName evidence="2">TonB-dependent receptor SusC</fullName>
    </submittedName>
</protein>
<reference evidence="2" key="1">
    <citation type="submission" date="2019-03" db="EMBL/GenBank/DDBJ databases">
        <title>Single cell metagenomics reveals metabolic interactions within the superorganism composed of flagellate Streblomastix strix and complex community of Bacteroidetes bacteria on its surface.</title>
        <authorList>
            <person name="Treitli S.C."/>
            <person name="Kolisko M."/>
            <person name="Husnik F."/>
            <person name="Keeling P."/>
            <person name="Hampl V."/>
        </authorList>
    </citation>
    <scope>NUCLEOTIDE SEQUENCE</scope>
    <source>
        <strain evidence="2">STM</strain>
    </source>
</reference>
<evidence type="ECO:0000259" key="1">
    <source>
        <dbReference type="Pfam" id="PF07715"/>
    </source>
</evidence>
<dbReference type="InterPro" id="IPR012910">
    <property type="entry name" value="Plug_dom"/>
</dbReference>
<dbReference type="NCBIfam" id="TIGR04056">
    <property type="entry name" value="OMP_RagA_SusC"/>
    <property type="match status" value="1"/>
</dbReference>
<dbReference type="InterPro" id="IPR023996">
    <property type="entry name" value="TonB-dep_OMP_SusC/RagA"/>
</dbReference>
<dbReference type="InterPro" id="IPR023997">
    <property type="entry name" value="TonB-dep_OMP_SusC/RagA_CS"/>
</dbReference>
<comment type="caution">
    <text evidence="2">The sequence shown here is derived from an EMBL/GenBank/DDBJ whole genome shotgun (WGS) entry which is preliminary data.</text>
</comment>
<dbReference type="FunFam" id="2.170.130.10:FF:000003">
    <property type="entry name" value="SusC/RagA family TonB-linked outer membrane protein"/>
    <property type="match status" value="1"/>
</dbReference>
<dbReference type="InterPro" id="IPR039426">
    <property type="entry name" value="TonB-dep_rcpt-like"/>
</dbReference>
<dbReference type="NCBIfam" id="TIGR04057">
    <property type="entry name" value="SusC_RagA_signa"/>
    <property type="match status" value="1"/>
</dbReference>
<dbReference type="SUPFAM" id="SSF49464">
    <property type="entry name" value="Carboxypeptidase regulatory domain-like"/>
    <property type="match status" value="1"/>
</dbReference>
<gene>
    <name evidence="2" type="ORF">EZS27_009541</name>
</gene>
<evidence type="ECO:0000313" key="2">
    <source>
        <dbReference type="EMBL" id="KAA6342738.1"/>
    </source>
</evidence>
<dbReference type="SUPFAM" id="SSF56935">
    <property type="entry name" value="Porins"/>
    <property type="match status" value="1"/>
</dbReference>
<dbReference type="EMBL" id="SNRY01000308">
    <property type="protein sequence ID" value="KAA6342738.1"/>
    <property type="molecule type" value="Genomic_DNA"/>
</dbReference>
<dbReference type="Gene3D" id="2.170.130.10">
    <property type="entry name" value="TonB-dependent receptor, plug domain"/>
    <property type="match status" value="1"/>
</dbReference>
<dbReference type="Pfam" id="PF07715">
    <property type="entry name" value="Plug"/>
    <property type="match status" value="1"/>
</dbReference>
<sequence>MNIKLRYVLILLSAICFTLSAQQKTSFTIEGTVYDETGETLSGATVYVKEKVTLGTATDSNGKFTIKVSRGDMLVFSFIGYDKVEYLVTEEKKDVKIRFSESAQQMEEVVVVGHGTQRKISSLAAVTSVDAKELQVPAPSIANMLGGKVAGIITLQSSGEPGRNLAEFWVRGIGTFGTNANALVLIDGLEGDINSIDPADIESFSVLKDASATAVYGVRGANGVLLITTKRGEAGKLSVAFRTNFSLSHLTRLPDYLRAYDYAKLANEAYEVRGEQARYSDVQLKVIRDGLDPDLYPDVNWQDEIVNRTSFKQTYYASARGGGQIARYFVSLGLSDETAAYKAEKNNPYASNAGYNTYSFRTNLDIDLSKSTVMYFGSEAYLSINNRPGQIETNYIWQAQSMITPLLFPTMYSNGQLPAAGTDDLISPYVLINHMGKSSIQNNSSLVTLAINQDLAALTEGLKLRVQGAYNRNGSLTERRFTIPALYRALGRNSKGDLVTREQVSKSNVLYSGEENSYRKYHFESTLTYDRLFGDQHRVSGLIYYYVSDQQATADAANSLSAIPVRYQGISSRLTYGFRDTYLIDVNFGYTGSENFTPGKQYGFFPSIALGWIPTGYQWVKDSMEWLTFFKIRGSLGTVGNDRMVGGRFPYLTRISMGSRSPWGSMQSVETVSVSREGADNLMWEKAIKSNIGIDMKLFQDRLALTADYFNDQRNGIFQPRVQVPDYVGLTNMPYGNVGKMKSWGSDGNISFSQEINKDMGFTIRANYTFSQNLVQNYERVNEKYPYMDWSGQPLEGGRGLQVIGFFKDEDDIRYSPKQTFGAVMPGDIKYKDINGDGKVDNDDKVPLSFRGMYPLLMYGAGGEFHYKNLSLGVLFKGTGKTDYFRNGMGYIPFYGGETGNILVGFNDPATRWIPMDYALEHGIDPALAENPNATLPRLQYGNNTNNSQASDFWKGDARYLRLQEVTLNYNLRTQKLKKIGISSIDIQLVGNNLYVWDKVKVFDPEQAEKNGRVYPIPAVYTLQLYINL</sequence>
<dbReference type="PROSITE" id="PS52016">
    <property type="entry name" value="TONB_DEPENDENT_REC_3"/>
    <property type="match status" value="1"/>
</dbReference>
<feature type="domain" description="TonB-dependent receptor plug" evidence="1">
    <location>
        <begin position="120"/>
        <end position="224"/>
    </location>
</feature>
<keyword evidence="2" id="KW-0675">Receptor</keyword>
<organism evidence="2">
    <name type="scientific">termite gut metagenome</name>
    <dbReference type="NCBI Taxonomy" id="433724"/>
    <lineage>
        <taxon>unclassified sequences</taxon>
        <taxon>metagenomes</taxon>
        <taxon>organismal metagenomes</taxon>
    </lineage>
</organism>